<dbReference type="PANTHER" id="PTHR24292">
    <property type="entry name" value="CYTOCHROME P450"/>
    <property type="match status" value="1"/>
</dbReference>
<evidence type="ECO:0000256" key="9">
    <source>
        <dbReference type="ARBA" id="ARBA00022848"/>
    </source>
</evidence>
<evidence type="ECO:0000256" key="7">
    <source>
        <dbReference type="ARBA" id="ARBA00022723"/>
    </source>
</evidence>
<dbReference type="OrthoDB" id="2789670at2759"/>
<dbReference type="PRINTS" id="PR00385">
    <property type="entry name" value="P450"/>
</dbReference>
<dbReference type="OMA" id="LVWNYDY"/>
<evidence type="ECO:0000256" key="15">
    <source>
        <dbReference type="RuleBase" id="RU000461"/>
    </source>
</evidence>
<dbReference type="SUPFAM" id="SSF48264">
    <property type="entry name" value="Cytochrome P450"/>
    <property type="match status" value="1"/>
</dbReference>
<keyword evidence="10 15" id="KW-0560">Oxidoreductase</keyword>
<dbReference type="GO" id="GO:0016705">
    <property type="term" value="F:oxidoreductase activity, acting on paired donors, with incorporation or reduction of molecular oxygen"/>
    <property type="evidence" value="ECO:0007669"/>
    <property type="project" value="InterPro"/>
</dbReference>
<keyword evidence="13 16" id="KW-0472">Membrane</keyword>
<evidence type="ECO:0000256" key="12">
    <source>
        <dbReference type="ARBA" id="ARBA00023033"/>
    </source>
</evidence>
<dbReference type="GO" id="GO:0005789">
    <property type="term" value="C:endoplasmic reticulum membrane"/>
    <property type="evidence" value="ECO:0007669"/>
    <property type="project" value="UniProtKB-SubCell"/>
</dbReference>
<keyword evidence="11 14" id="KW-0408">Iron</keyword>
<evidence type="ECO:0000256" key="2">
    <source>
        <dbReference type="ARBA" id="ARBA00003690"/>
    </source>
</evidence>
<evidence type="ECO:0000313" key="17">
    <source>
        <dbReference type="Proteomes" id="UP000504633"/>
    </source>
</evidence>
<comment type="similarity">
    <text evidence="5 15">Belongs to the cytochrome P450 family.</text>
</comment>
<dbReference type="Proteomes" id="UP000504633">
    <property type="component" value="Unplaced"/>
</dbReference>
<evidence type="ECO:0000256" key="4">
    <source>
        <dbReference type="ARBA" id="ARBA00004406"/>
    </source>
</evidence>
<dbReference type="GO" id="GO:0020037">
    <property type="term" value="F:heme binding"/>
    <property type="evidence" value="ECO:0007669"/>
    <property type="project" value="InterPro"/>
</dbReference>
<evidence type="ECO:0000256" key="5">
    <source>
        <dbReference type="ARBA" id="ARBA00010617"/>
    </source>
</evidence>
<evidence type="ECO:0000256" key="13">
    <source>
        <dbReference type="ARBA" id="ARBA00023136"/>
    </source>
</evidence>
<keyword evidence="16" id="KW-1133">Transmembrane helix</keyword>
<organism evidence="17 18">
    <name type="scientific">Drosophila hydei</name>
    <name type="common">Fruit fly</name>
    <dbReference type="NCBI Taxonomy" id="7224"/>
    <lineage>
        <taxon>Eukaryota</taxon>
        <taxon>Metazoa</taxon>
        <taxon>Ecdysozoa</taxon>
        <taxon>Arthropoda</taxon>
        <taxon>Hexapoda</taxon>
        <taxon>Insecta</taxon>
        <taxon>Pterygota</taxon>
        <taxon>Neoptera</taxon>
        <taxon>Endopterygota</taxon>
        <taxon>Diptera</taxon>
        <taxon>Brachycera</taxon>
        <taxon>Muscomorpha</taxon>
        <taxon>Ephydroidea</taxon>
        <taxon>Drosophilidae</taxon>
        <taxon>Drosophila</taxon>
    </lineage>
</organism>
<protein>
    <submittedName>
        <fullName evidence="18">Probable cytochrome P450 28a5</fullName>
    </submittedName>
</protein>
<accession>A0A6J1M6W4</accession>
<dbReference type="PRINTS" id="PR00465">
    <property type="entry name" value="EP450IV"/>
</dbReference>
<dbReference type="PROSITE" id="PS00086">
    <property type="entry name" value="CYTOCHROME_P450"/>
    <property type="match status" value="1"/>
</dbReference>
<dbReference type="InterPro" id="IPR017972">
    <property type="entry name" value="Cyt_P450_CS"/>
</dbReference>
<dbReference type="InterPro" id="IPR050476">
    <property type="entry name" value="Insect_CytP450_Detox"/>
</dbReference>
<evidence type="ECO:0000256" key="16">
    <source>
        <dbReference type="SAM" id="Phobius"/>
    </source>
</evidence>
<keyword evidence="9" id="KW-0492">Microsome</keyword>
<keyword evidence="8" id="KW-0256">Endoplasmic reticulum</keyword>
<keyword evidence="17" id="KW-1185">Reference proteome</keyword>
<comment type="subcellular location">
    <subcellularLocation>
        <location evidence="4">Endoplasmic reticulum membrane</location>
        <topology evidence="4">Peripheral membrane protein</topology>
    </subcellularLocation>
    <subcellularLocation>
        <location evidence="3">Microsome membrane</location>
        <topology evidence="3">Peripheral membrane protein</topology>
    </subcellularLocation>
</comment>
<evidence type="ECO:0000256" key="6">
    <source>
        <dbReference type="ARBA" id="ARBA00022617"/>
    </source>
</evidence>
<dbReference type="GeneID" id="111602185"/>
<gene>
    <name evidence="18" type="primary">LOC111602185</name>
</gene>
<evidence type="ECO:0000256" key="8">
    <source>
        <dbReference type="ARBA" id="ARBA00022824"/>
    </source>
</evidence>
<evidence type="ECO:0000256" key="1">
    <source>
        <dbReference type="ARBA" id="ARBA00001971"/>
    </source>
</evidence>
<feature type="transmembrane region" description="Helical" evidence="16">
    <location>
        <begin position="221"/>
        <end position="240"/>
    </location>
</feature>
<evidence type="ECO:0000256" key="10">
    <source>
        <dbReference type="ARBA" id="ARBA00023002"/>
    </source>
</evidence>
<evidence type="ECO:0000256" key="3">
    <source>
        <dbReference type="ARBA" id="ARBA00004174"/>
    </source>
</evidence>
<comment type="cofactor">
    <cofactor evidence="1 14">
        <name>heme</name>
        <dbReference type="ChEBI" id="CHEBI:30413"/>
    </cofactor>
</comment>
<name>A0A6J1M6W4_DROHY</name>
<keyword evidence="7 14" id="KW-0479">Metal-binding</keyword>
<dbReference type="KEGG" id="dhe:111602185"/>
<feature type="binding site" description="axial binding residue" evidence="14">
    <location>
        <position position="451"/>
    </location>
    <ligand>
        <name>heme</name>
        <dbReference type="ChEBI" id="CHEBI:30413"/>
    </ligand>
    <ligandPart>
        <name>Fe</name>
        <dbReference type="ChEBI" id="CHEBI:18248"/>
    </ligandPart>
</feature>
<dbReference type="Pfam" id="PF00067">
    <property type="entry name" value="p450"/>
    <property type="match status" value="1"/>
</dbReference>
<keyword evidence="16" id="KW-0812">Transmembrane</keyword>
<evidence type="ECO:0000256" key="11">
    <source>
        <dbReference type="ARBA" id="ARBA00023004"/>
    </source>
</evidence>
<dbReference type="CDD" id="cd11056">
    <property type="entry name" value="CYP6-like"/>
    <property type="match status" value="1"/>
</dbReference>
<dbReference type="GO" id="GO:0004497">
    <property type="term" value="F:monooxygenase activity"/>
    <property type="evidence" value="ECO:0007669"/>
    <property type="project" value="UniProtKB-KW"/>
</dbReference>
<dbReference type="InterPro" id="IPR001128">
    <property type="entry name" value="Cyt_P450"/>
</dbReference>
<proteinExistence type="inferred from homology"/>
<sequence length="507" mass="58736">MLEITLALLLLLVGLFYVFMTWNFGFWRKRKVPGPTPRFLTGNYPHLYNMKRHVVYDLNEIYSQNKQQFDAVGIYGARSPQLLVISPQLARRVFVSDFKHFHDNEMSLMVDEKSDFIFANNPFILVGDEWKQRRADVTPGLTMGRIKTVYPVTNEVCQKMSEWLRKQIRLAPPEGIDAKDLSLRFTTEMVTDCVLGLKAESFSDKPSPIMGYIKELFTQPWTFIIYFVLVSTLPALRNIFKMRFVPLRIESFFVNLMQTAIDARRQQLAAGKQFERVDFLDYILQLGNKKNLDTRHLTAHTMTFLLDGFETTATVLSHLLLLLGRDEQVQQQLREELEAHLNAKGIIDFEKLNELPFLDACVQESIRIFPPVFMSNKLCTEPIELPNKKGENFTVERGTTVIVPHYSFMLDEEFFPNPQAFQPERFMQPDAAKKYREQGVFMGFGDGPRICIGMRFAMTQIKGALVEVLTKFNVRVNPKTRTDNEYEPTAFITTLKGGIWLDFEPRQ</sequence>
<dbReference type="FunFam" id="1.10.630.10:FF:000182">
    <property type="entry name" value="Cytochrome P450 3A4"/>
    <property type="match status" value="1"/>
</dbReference>
<comment type="function">
    <text evidence="2">May be involved in the metabolism of insect hormones and in the breakdown of synthetic insecticides.</text>
</comment>
<keyword evidence="6 14" id="KW-0349">Heme</keyword>
<evidence type="ECO:0000313" key="18">
    <source>
        <dbReference type="RefSeq" id="XP_023174912.2"/>
    </source>
</evidence>
<reference evidence="18" key="1">
    <citation type="submission" date="2025-08" db="UniProtKB">
        <authorList>
            <consortium name="RefSeq"/>
        </authorList>
    </citation>
    <scope>IDENTIFICATION</scope>
    <source>
        <strain evidence="18">15085-1641.00</strain>
        <tissue evidence="18">Whole body</tissue>
    </source>
</reference>
<dbReference type="Gene3D" id="1.10.630.10">
    <property type="entry name" value="Cytochrome P450"/>
    <property type="match status" value="1"/>
</dbReference>
<dbReference type="PANTHER" id="PTHR24292:SF84">
    <property type="entry name" value="CYTOCHROME P450 28A5-RELATED"/>
    <property type="match status" value="1"/>
</dbReference>
<dbReference type="GO" id="GO:0005506">
    <property type="term" value="F:iron ion binding"/>
    <property type="evidence" value="ECO:0007669"/>
    <property type="project" value="InterPro"/>
</dbReference>
<keyword evidence="12 15" id="KW-0503">Monooxygenase</keyword>
<dbReference type="AlphaFoldDB" id="A0A6J1M6W4"/>
<dbReference type="RefSeq" id="XP_023174912.2">
    <property type="nucleotide sequence ID" value="XM_023319144.2"/>
</dbReference>
<dbReference type="InterPro" id="IPR036396">
    <property type="entry name" value="Cyt_P450_sf"/>
</dbReference>
<evidence type="ECO:0000256" key="14">
    <source>
        <dbReference type="PIRSR" id="PIRSR602403-1"/>
    </source>
</evidence>
<dbReference type="InterPro" id="IPR002403">
    <property type="entry name" value="Cyt_P450_E_grp-IV"/>
</dbReference>